<evidence type="ECO:0000313" key="4">
    <source>
        <dbReference type="Proteomes" id="UP000176336"/>
    </source>
</evidence>
<dbReference type="Proteomes" id="UP000176336">
    <property type="component" value="Unassembled WGS sequence"/>
</dbReference>
<reference evidence="3 4" key="1">
    <citation type="journal article" date="2016" name="Nat. Commun.">
        <title>Thousands of microbial genomes shed light on interconnected biogeochemical processes in an aquifer system.</title>
        <authorList>
            <person name="Anantharaman K."/>
            <person name="Brown C.T."/>
            <person name="Hug L.A."/>
            <person name="Sharon I."/>
            <person name="Castelle C.J."/>
            <person name="Probst A.J."/>
            <person name="Thomas B.C."/>
            <person name="Singh A."/>
            <person name="Wilkins M.J."/>
            <person name="Karaoz U."/>
            <person name="Brodie E.L."/>
            <person name="Williams K.H."/>
            <person name="Hubbard S.S."/>
            <person name="Banfield J.F."/>
        </authorList>
    </citation>
    <scope>NUCLEOTIDE SEQUENCE [LARGE SCALE GENOMIC DNA]</scope>
</reference>
<keyword evidence="1" id="KW-1133">Transmembrane helix</keyword>
<dbReference type="InterPro" id="IPR043712">
    <property type="entry name" value="DUF5652"/>
</dbReference>
<sequence>MSNWTLPDLGPAIYLLVIWEAFWKGLGLWRSAKKGDTLWFIGIFLTNLFGLIPIFYLWRTKQLEPALKDIQHFFKSKFHKK</sequence>
<dbReference type="Pfam" id="PF18893">
    <property type="entry name" value="DUF5652"/>
    <property type="match status" value="1"/>
</dbReference>
<dbReference type="EMBL" id="MFCR01000011">
    <property type="protein sequence ID" value="OGE18693.1"/>
    <property type="molecule type" value="Genomic_DNA"/>
</dbReference>
<feature type="domain" description="DUF5652" evidence="2">
    <location>
        <begin position="9"/>
        <end position="62"/>
    </location>
</feature>
<organism evidence="3 4">
    <name type="scientific">Candidatus Daviesbacteria bacterium RIFCSPHIGHO2_01_FULL_41_23</name>
    <dbReference type="NCBI Taxonomy" id="1797764"/>
    <lineage>
        <taxon>Bacteria</taxon>
        <taxon>Candidatus Daviesiibacteriota</taxon>
    </lineage>
</organism>
<comment type="caution">
    <text evidence="3">The sequence shown here is derived from an EMBL/GenBank/DDBJ whole genome shotgun (WGS) entry which is preliminary data.</text>
</comment>
<name>A0A1F5IQP1_9BACT</name>
<evidence type="ECO:0000256" key="1">
    <source>
        <dbReference type="SAM" id="Phobius"/>
    </source>
</evidence>
<keyword evidence="1" id="KW-0812">Transmembrane</keyword>
<proteinExistence type="predicted"/>
<evidence type="ECO:0000313" key="3">
    <source>
        <dbReference type="EMBL" id="OGE18693.1"/>
    </source>
</evidence>
<evidence type="ECO:0000259" key="2">
    <source>
        <dbReference type="Pfam" id="PF18893"/>
    </source>
</evidence>
<accession>A0A1F5IQP1</accession>
<feature type="transmembrane region" description="Helical" evidence="1">
    <location>
        <begin position="38"/>
        <end position="58"/>
    </location>
</feature>
<gene>
    <name evidence="3" type="ORF">A2871_04340</name>
</gene>
<keyword evidence="1" id="KW-0472">Membrane</keyword>
<protein>
    <recommendedName>
        <fullName evidence="2">DUF5652 domain-containing protein</fullName>
    </recommendedName>
</protein>
<dbReference type="AlphaFoldDB" id="A0A1F5IQP1"/>